<accession>A0A0G4EZZ1</accession>
<dbReference type="InParanoid" id="A0A0G4EZZ1"/>
<sequence>MDQAENKDSQVQVQESLISAASPVSPAAPRQRPPTKRLLPPFQFRSPRVSAGECGGVSPLCGSRIDPATSVEHDISLPAACISCDPHLACASRWPTLALSRPSQDIPTILVWLRE</sequence>
<proteinExistence type="predicted"/>
<dbReference type="Proteomes" id="UP000041254">
    <property type="component" value="Unassembled WGS sequence"/>
</dbReference>
<evidence type="ECO:0000256" key="1">
    <source>
        <dbReference type="SAM" id="MobiDB-lite"/>
    </source>
</evidence>
<protein>
    <submittedName>
        <fullName evidence="2">Uncharacterized protein</fullName>
    </submittedName>
</protein>
<dbReference type="VEuPathDB" id="CryptoDB:Vbra_5495"/>
<dbReference type="AlphaFoldDB" id="A0A0G4EZZ1"/>
<name>A0A0G4EZZ1_VITBC</name>
<gene>
    <name evidence="2" type="ORF">Vbra_5495</name>
</gene>
<dbReference type="EMBL" id="CDMY01000351">
    <property type="protein sequence ID" value="CEM04405.1"/>
    <property type="molecule type" value="Genomic_DNA"/>
</dbReference>
<keyword evidence="3" id="KW-1185">Reference proteome</keyword>
<feature type="compositionally biased region" description="Low complexity" evidence="1">
    <location>
        <begin position="19"/>
        <end position="30"/>
    </location>
</feature>
<evidence type="ECO:0000313" key="3">
    <source>
        <dbReference type="Proteomes" id="UP000041254"/>
    </source>
</evidence>
<feature type="region of interest" description="Disordered" evidence="1">
    <location>
        <begin position="1"/>
        <end position="40"/>
    </location>
</feature>
<evidence type="ECO:0000313" key="2">
    <source>
        <dbReference type="EMBL" id="CEM04405.1"/>
    </source>
</evidence>
<reference evidence="2 3" key="1">
    <citation type="submission" date="2014-11" db="EMBL/GenBank/DDBJ databases">
        <authorList>
            <person name="Zhu J."/>
            <person name="Qi W."/>
            <person name="Song R."/>
        </authorList>
    </citation>
    <scope>NUCLEOTIDE SEQUENCE [LARGE SCALE GENOMIC DNA]</scope>
</reference>
<organism evidence="2 3">
    <name type="scientific">Vitrella brassicaformis (strain CCMP3155)</name>
    <dbReference type="NCBI Taxonomy" id="1169540"/>
    <lineage>
        <taxon>Eukaryota</taxon>
        <taxon>Sar</taxon>
        <taxon>Alveolata</taxon>
        <taxon>Colpodellida</taxon>
        <taxon>Vitrellaceae</taxon>
        <taxon>Vitrella</taxon>
    </lineage>
</organism>